<reference evidence="3" key="1">
    <citation type="submission" date="2025-08" db="UniProtKB">
        <authorList>
            <consortium name="RefSeq"/>
        </authorList>
    </citation>
    <scope>IDENTIFICATION</scope>
    <source>
        <tissue evidence="3">Skeletal muscle</tissue>
    </source>
</reference>
<dbReference type="RefSeq" id="XP_013924018.1">
    <property type="nucleotide sequence ID" value="XM_014068543.1"/>
</dbReference>
<dbReference type="Pfam" id="PF23109">
    <property type="entry name" value="ARCH_RTEL1"/>
    <property type="match status" value="1"/>
</dbReference>
<dbReference type="AlphaFoldDB" id="A0A6I9YI36"/>
<accession>A0A6I9YI36</accession>
<dbReference type="Proteomes" id="UP000504617">
    <property type="component" value="Unplaced"/>
</dbReference>
<keyword evidence="2" id="KW-1185">Reference proteome</keyword>
<gene>
    <name evidence="3" type="primary">LOC106550606</name>
</gene>
<dbReference type="InterPro" id="IPR057498">
    <property type="entry name" value="Rtel1_ARCH"/>
</dbReference>
<dbReference type="KEGG" id="tsr:106550606"/>
<evidence type="ECO:0000313" key="2">
    <source>
        <dbReference type="Proteomes" id="UP000504617"/>
    </source>
</evidence>
<dbReference type="GeneID" id="106550606"/>
<name>A0A6I9YI36_9SAUR</name>
<feature type="domain" description="Rtel1 helicase ARCH" evidence="1">
    <location>
        <begin position="2"/>
        <end position="91"/>
    </location>
</feature>
<organism evidence="2 3">
    <name type="scientific">Thamnophis sirtalis</name>
    <dbReference type="NCBI Taxonomy" id="35019"/>
    <lineage>
        <taxon>Eukaryota</taxon>
        <taxon>Metazoa</taxon>
        <taxon>Chordata</taxon>
        <taxon>Craniata</taxon>
        <taxon>Vertebrata</taxon>
        <taxon>Euteleostomi</taxon>
        <taxon>Lepidosauria</taxon>
        <taxon>Squamata</taxon>
        <taxon>Bifurcata</taxon>
        <taxon>Unidentata</taxon>
        <taxon>Episquamata</taxon>
        <taxon>Toxicofera</taxon>
        <taxon>Serpentes</taxon>
        <taxon>Colubroidea</taxon>
        <taxon>Colubridae</taxon>
        <taxon>Natricinae</taxon>
        <taxon>Thamnophis</taxon>
    </lineage>
</organism>
<dbReference type="OrthoDB" id="19182at2759"/>
<evidence type="ECO:0000259" key="1">
    <source>
        <dbReference type="Pfam" id="PF23109"/>
    </source>
</evidence>
<sequence length="91" mass="10200">MELEDIAKIKRILLQLESAIDDVKFLPNKNGFTADGSYIFELFAKAQITFQTQNALLESLEQITQYLAGRSGIFTNTAGLHKFADVIQVSF</sequence>
<proteinExistence type="predicted"/>
<protein>
    <submittedName>
        <fullName evidence="3">Regulator of telomere elongation helicase 1-like</fullName>
    </submittedName>
</protein>
<evidence type="ECO:0000313" key="3">
    <source>
        <dbReference type="RefSeq" id="XP_013924018.1"/>
    </source>
</evidence>